<reference evidence="6 7" key="1">
    <citation type="submission" date="2016-06" db="EMBL/GenBank/DDBJ databases">
        <title>The Draft Genome Sequence and Annotation of the Desert Woodrat Neotoma lepida.</title>
        <authorList>
            <person name="Campbell M."/>
            <person name="Oakeson K.F."/>
            <person name="Yandell M."/>
            <person name="Halpert J.R."/>
            <person name="Dearing D."/>
        </authorList>
    </citation>
    <scope>NUCLEOTIDE SEQUENCE [LARGE SCALE GENOMIC DNA]</scope>
    <source>
        <strain evidence="6">417</strain>
        <tissue evidence="6">Liver</tissue>
    </source>
</reference>
<dbReference type="PROSITE" id="PS00236">
    <property type="entry name" value="NEUROTR_ION_CHANNEL"/>
    <property type="match status" value="1"/>
</dbReference>
<dbReference type="GO" id="GO:0004888">
    <property type="term" value="F:transmembrane signaling receptor activity"/>
    <property type="evidence" value="ECO:0007669"/>
    <property type="project" value="InterPro"/>
</dbReference>
<feature type="domain" description="Neurotransmitter-gated ion-channel ligand-binding" evidence="5">
    <location>
        <begin position="74"/>
        <end position="150"/>
    </location>
</feature>
<sequence>MPVLRVYFQQAGPFGDLTSGMGIEGTWQQEEQDEESHNEKEETLTTNVWIGIDWHDYRLNFSKDDFAGTETLRGGSVSWLPPAIYHSTCAVEVTYFPFDWQNCSLIFRSQTYNAEEVEFIFAVDDNGKTINKIEIDSEVFTGEGAIPFSKTLSKTVAGLELVGSGVVLGFGVFKIGVAGIGVVLDSGVASVEVIGSGKVREEVVHMALLILLFLLPSPFYSHPTCEISKGPRLLEVEDNSQRLAIKDFSSWASLTNPASSSMTLCA</sequence>
<evidence type="ECO:0000256" key="2">
    <source>
        <dbReference type="ARBA" id="ARBA00022692"/>
    </source>
</evidence>
<evidence type="ECO:0000313" key="7">
    <source>
        <dbReference type="Proteomes" id="UP000092124"/>
    </source>
</evidence>
<evidence type="ECO:0000256" key="1">
    <source>
        <dbReference type="ARBA" id="ARBA00004141"/>
    </source>
</evidence>
<dbReference type="AlphaFoldDB" id="A0A1A6G334"/>
<keyword evidence="3 4" id="KW-0472">Membrane</keyword>
<dbReference type="GO" id="GO:0016020">
    <property type="term" value="C:membrane"/>
    <property type="evidence" value="ECO:0007669"/>
    <property type="project" value="UniProtKB-SubCell"/>
</dbReference>
<evidence type="ECO:0000313" key="6">
    <source>
        <dbReference type="EMBL" id="OBS59787.1"/>
    </source>
</evidence>
<dbReference type="EMBL" id="LZPO01107958">
    <property type="protein sequence ID" value="OBS59787.1"/>
    <property type="molecule type" value="Genomic_DNA"/>
</dbReference>
<proteinExistence type="predicted"/>
<comment type="subcellular location">
    <subcellularLocation>
        <location evidence="1">Membrane</location>
        <topology evidence="1">Multi-pass membrane protein</topology>
    </subcellularLocation>
</comment>
<dbReference type="Gene3D" id="2.70.170.10">
    <property type="entry name" value="Neurotransmitter-gated ion-channel ligand-binding domain"/>
    <property type="match status" value="2"/>
</dbReference>
<dbReference type="PANTHER" id="PTHR18945">
    <property type="entry name" value="NEUROTRANSMITTER GATED ION CHANNEL"/>
    <property type="match status" value="1"/>
</dbReference>
<dbReference type="InterPro" id="IPR006201">
    <property type="entry name" value="Neur_channel"/>
</dbReference>
<keyword evidence="7" id="KW-1185">Reference proteome</keyword>
<keyword evidence="2 4" id="KW-0812">Transmembrane</keyword>
<gene>
    <name evidence="6" type="ORF">A6R68_09101</name>
</gene>
<dbReference type="InterPro" id="IPR006202">
    <property type="entry name" value="Neur_chan_lig-bd"/>
</dbReference>
<dbReference type="STRING" id="56216.A0A1A6G334"/>
<protein>
    <recommendedName>
        <fullName evidence="5">Neurotransmitter-gated ion-channel ligand-binding domain-containing protein</fullName>
    </recommendedName>
</protein>
<keyword evidence="4" id="KW-1133">Transmembrane helix</keyword>
<dbReference type="InterPro" id="IPR036734">
    <property type="entry name" value="Neur_chan_lig-bd_sf"/>
</dbReference>
<dbReference type="OrthoDB" id="5975154at2759"/>
<dbReference type="GO" id="GO:0005230">
    <property type="term" value="F:extracellular ligand-gated monoatomic ion channel activity"/>
    <property type="evidence" value="ECO:0007669"/>
    <property type="project" value="InterPro"/>
</dbReference>
<dbReference type="Proteomes" id="UP000092124">
    <property type="component" value="Unassembled WGS sequence"/>
</dbReference>
<comment type="caution">
    <text evidence="6">The sequence shown here is derived from an EMBL/GenBank/DDBJ whole genome shotgun (WGS) entry which is preliminary data.</text>
</comment>
<accession>A0A1A6G334</accession>
<dbReference type="InterPro" id="IPR018000">
    <property type="entry name" value="Neurotransmitter_ion_chnl_CS"/>
</dbReference>
<feature type="transmembrane region" description="Helical" evidence="4">
    <location>
        <begin position="203"/>
        <end position="220"/>
    </location>
</feature>
<evidence type="ECO:0000259" key="5">
    <source>
        <dbReference type="Pfam" id="PF02931"/>
    </source>
</evidence>
<dbReference type="SUPFAM" id="SSF63712">
    <property type="entry name" value="Nicotinic receptor ligand binding domain-like"/>
    <property type="match status" value="1"/>
</dbReference>
<dbReference type="Pfam" id="PF02931">
    <property type="entry name" value="Neur_chan_LBD"/>
    <property type="match status" value="1"/>
</dbReference>
<evidence type="ECO:0000256" key="4">
    <source>
        <dbReference type="SAM" id="Phobius"/>
    </source>
</evidence>
<feature type="transmembrane region" description="Helical" evidence="4">
    <location>
        <begin position="159"/>
        <end position="183"/>
    </location>
</feature>
<name>A0A1A6G334_NEOLE</name>
<organism evidence="6 7">
    <name type="scientific">Neotoma lepida</name>
    <name type="common">Desert woodrat</name>
    <dbReference type="NCBI Taxonomy" id="56216"/>
    <lineage>
        <taxon>Eukaryota</taxon>
        <taxon>Metazoa</taxon>
        <taxon>Chordata</taxon>
        <taxon>Craniata</taxon>
        <taxon>Vertebrata</taxon>
        <taxon>Euteleostomi</taxon>
        <taxon>Mammalia</taxon>
        <taxon>Eutheria</taxon>
        <taxon>Euarchontoglires</taxon>
        <taxon>Glires</taxon>
        <taxon>Rodentia</taxon>
        <taxon>Myomorpha</taxon>
        <taxon>Muroidea</taxon>
        <taxon>Cricetidae</taxon>
        <taxon>Neotominae</taxon>
        <taxon>Neotoma</taxon>
    </lineage>
</organism>
<evidence type="ECO:0000256" key="3">
    <source>
        <dbReference type="ARBA" id="ARBA00023136"/>
    </source>
</evidence>